<evidence type="ECO:0000256" key="1">
    <source>
        <dbReference type="SAM" id="Phobius"/>
    </source>
</evidence>
<comment type="caution">
    <text evidence="2">The sequence shown here is derived from an EMBL/GenBank/DDBJ whole genome shotgun (WGS) entry which is preliminary data.</text>
</comment>
<dbReference type="AlphaFoldDB" id="A0A368NPG5"/>
<dbReference type="Proteomes" id="UP000252558">
    <property type="component" value="Unassembled WGS sequence"/>
</dbReference>
<evidence type="ECO:0000313" key="3">
    <source>
        <dbReference type="Proteomes" id="UP000252558"/>
    </source>
</evidence>
<keyword evidence="3" id="KW-1185">Reference proteome</keyword>
<keyword evidence="1" id="KW-1133">Transmembrane helix</keyword>
<proteinExistence type="predicted"/>
<organism evidence="2 3">
    <name type="scientific">Corallincola holothuriorum</name>
    <dbReference type="NCBI Taxonomy" id="2282215"/>
    <lineage>
        <taxon>Bacteria</taxon>
        <taxon>Pseudomonadati</taxon>
        <taxon>Pseudomonadota</taxon>
        <taxon>Gammaproteobacteria</taxon>
        <taxon>Alteromonadales</taxon>
        <taxon>Psychromonadaceae</taxon>
        <taxon>Corallincola</taxon>
    </lineage>
</organism>
<name>A0A368NPG5_9GAMM</name>
<dbReference type="EMBL" id="QPID01000002">
    <property type="protein sequence ID" value="RCU51564.1"/>
    <property type="molecule type" value="Genomic_DNA"/>
</dbReference>
<feature type="transmembrane region" description="Helical" evidence="1">
    <location>
        <begin position="45"/>
        <end position="64"/>
    </location>
</feature>
<evidence type="ECO:0000313" key="2">
    <source>
        <dbReference type="EMBL" id="RCU51564.1"/>
    </source>
</evidence>
<gene>
    <name evidence="2" type="ORF">DU002_03590</name>
</gene>
<keyword evidence="1" id="KW-0812">Transmembrane</keyword>
<feature type="transmembrane region" description="Helical" evidence="1">
    <location>
        <begin position="12"/>
        <end position="33"/>
    </location>
</feature>
<keyword evidence="1" id="KW-0472">Membrane</keyword>
<protein>
    <submittedName>
        <fullName evidence="2">Uncharacterized protein</fullName>
    </submittedName>
</protein>
<reference evidence="2 3" key="1">
    <citation type="submission" date="2018-07" db="EMBL/GenBank/DDBJ databases">
        <title>Corallincola holothuriorum sp. nov., a new facultative anaerobe isolated from sea cucumber Apostichopus japonicus.</title>
        <authorList>
            <person name="Xia H."/>
        </authorList>
    </citation>
    <scope>NUCLEOTIDE SEQUENCE [LARGE SCALE GENOMIC DNA]</scope>
    <source>
        <strain evidence="2 3">C4</strain>
    </source>
</reference>
<accession>A0A368NPG5</accession>
<sequence length="353" mass="38011">MAEILASLSSTPLPTILVVAGIIFLFISVGGQLGAHLSAIKVKRAVAGGLGGVLLICGIGLYFADRPEPLTAAVDKTKHGEPSSVSPTTAQEKYRLRADRVEEGLLIPTESRVHLAGGQLKLHVDGQYLNGLATIKSVEIAQLEVLAEEKGRPTVLKLSVEKDMVETEISLGEELEITTEYGVFHGHSLLIQYKQGRWHKQLLGAEPNEAQSKELALPYTDGFGSYPEGLLAIGDSWQFAGGELAELMGFGSYLSANGSATMKFLDVVDYQNEQAALIALQRLEMTGTTLDADGNEMQLSFGGEGRVFRSLSRYVDLMVEFSGTMKLETSAVMEGQKVDLSIIGPVTIKIELK</sequence>